<keyword evidence="3 13" id="KW-0285">Flavoprotein</keyword>
<evidence type="ECO:0000256" key="13">
    <source>
        <dbReference type="RuleBase" id="RU003691"/>
    </source>
</evidence>
<dbReference type="Pfam" id="PF02852">
    <property type="entry name" value="Pyr_redox_dim"/>
    <property type="match status" value="1"/>
</dbReference>
<dbReference type="Pfam" id="PF07992">
    <property type="entry name" value="Pyr_redox_2"/>
    <property type="match status" value="1"/>
</dbReference>
<proteinExistence type="inferred from homology"/>
<evidence type="ECO:0000313" key="18">
    <source>
        <dbReference type="Proteomes" id="UP000199236"/>
    </source>
</evidence>
<dbReference type="GO" id="GO:0050661">
    <property type="term" value="F:NADP binding"/>
    <property type="evidence" value="ECO:0007669"/>
    <property type="project" value="InterPro"/>
</dbReference>
<comment type="subunit">
    <text evidence="2">Homodimer.</text>
</comment>
<dbReference type="Gene3D" id="3.50.50.60">
    <property type="entry name" value="FAD/NAD(P)-binding domain"/>
    <property type="match status" value="2"/>
</dbReference>
<dbReference type="PANTHER" id="PTHR42737:SF2">
    <property type="entry name" value="GLUTATHIONE REDUCTASE"/>
    <property type="match status" value="1"/>
</dbReference>
<dbReference type="FunFam" id="3.50.50.60:FF:000051">
    <property type="entry name" value="Glutathione reductase"/>
    <property type="match status" value="1"/>
</dbReference>
<evidence type="ECO:0000256" key="6">
    <source>
        <dbReference type="ARBA" id="ARBA00023002"/>
    </source>
</evidence>
<evidence type="ECO:0000256" key="5">
    <source>
        <dbReference type="ARBA" id="ARBA00022857"/>
    </source>
</evidence>
<feature type="domain" description="FAD/NAD(P)-binding" evidence="16">
    <location>
        <begin position="6"/>
        <end position="320"/>
    </location>
</feature>
<gene>
    <name evidence="17" type="ORF">SAMN04488056_101638</name>
</gene>
<evidence type="ECO:0000259" key="15">
    <source>
        <dbReference type="Pfam" id="PF02852"/>
    </source>
</evidence>
<dbReference type="InterPro" id="IPR023753">
    <property type="entry name" value="FAD/NAD-binding_dom"/>
</dbReference>
<dbReference type="Proteomes" id="UP000199236">
    <property type="component" value="Unassembled WGS sequence"/>
</dbReference>
<dbReference type="PRINTS" id="PR00368">
    <property type="entry name" value="FADPNR"/>
</dbReference>
<evidence type="ECO:0000256" key="10">
    <source>
        <dbReference type="PIRSR" id="PIRSR000350-2"/>
    </source>
</evidence>
<dbReference type="SUPFAM" id="SSF51905">
    <property type="entry name" value="FAD/NAD(P)-binding domain"/>
    <property type="match status" value="1"/>
</dbReference>
<dbReference type="PROSITE" id="PS00076">
    <property type="entry name" value="PYRIDINE_REDOX_1"/>
    <property type="match status" value="1"/>
</dbReference>
<evidence type="ECO:0000313" key="17">
    <source>
        <dbReference type="EMBL" id="SFN66884.1"/>
    </source>
</evidence>
<dbReference type="InterPro" id="IPR016156">
    <property type="entry name" value="FAD/NAD-linked_Rdtase_dimer_sf"/>
</dbReference>
<dbReference type="GO" id="GO:0045454">
    <property type="term" value="P:cell redox homeostasis"/>
    <property type="evidence" value="ECO:0007669"/>
    <property type="project" value="InterPro"/>
</dbReference>
<evidence type="ECO:0000256" key="8">
    <source>
        <dbReference type="ARBA" id="ARBA00023284"/>
    </source>
</evidence>
<dbReference type="PRINTS" id="PR00411">
    <property type="entry name" value="PNDRDTASEI"/>
</dbReference>
<dbReference type="AlphaFoldDB" id="A0A1I5AWR1"/>
<feature type="binding site" evidence="11">
    <location>
        <position position="52"/>
    </location>
    <ligand>
        <name>FAD</name>
        <dbReference type="ChEBI" id="CHEBI:57692"/>
    </ligand>
</feature>
<evidence type="ECO:0000256" key="12">
    <source>
        <dbReference type="PIRSR" id="PIRSR000350-4"/>
    </source>
</evidence>
<keyword evidence="7" id="KW-1015">Disulfide bond</keyword>
<feature type="domain" description="Pyridine nucleotide-disulphide oxidoreductase dimerisation" evidence="15">
    <location>
        <begin position="340"/>
        <end position="448"/>
    </location>
</feature>
<dbReference type="EC" id="1.8.1.7" evidence="14"/>
<dbReference type="NCBIfam" id="TIGR01424">
    <property type="entry name" value="gluta_reduc_2"/>
    <property type="match status" value="1"/>
</dbReference>
<evidence type="ECO:0000256" key="7">
    <source>
        <dbReference type="ARBA" id="ARBA00023157"/>
    </source>
</evidence>
<dbReference type="InterPro" id="IPR006324">
    <property type="entry name" value="GSHR"/>
</dbReference>
<evidence type="ECO:0000256" key="1">
    <source>
        <dbReference type="ARBA" id="ARBA00007532"/>
    </source>
</evidence>
<feature type="active site" description="Proton acceptor" evidence="10">
    <location>
        <position position="438"/>
    </location>
</feature>
<dbReference type="EMBL" id="FOVR01000001">
    <property type="protein sequence ID" value="SFN66884.1"/>
    <property type="molecule type" value="Genomic_DNA"/>
</dbReference>
<evidence type="ECO:0000256" key="3">
    <source>
        <dbReference type="ARBA" id="ARBA00022630"/>
    </source>
</evidence>
<evidence type="ECO:0000259" key="16">
    <source>
        <dbReference type="Pfam" id="PF07992"/>
    </source>
</evidence>
<dbReference type="GO" id="GO:0004362">
    <property type="term" value="F:glutathione-disulfide reductase (NADPH) activity"/>
    <property type="evidence" value="ECO:0007669"/>
    <property type="project" value="UniProtKB-EC"/>
</dbReference>
<dbReference type="InterPro" id="IPR004099">
    <property type="entry name" value="Pyr_nucl-diS_OxRdtase_dimer"/>
</dbReference>
<evidence type="ECO:0000256" key="2">
    <source>
        <dbReference type="ARBA" id="ARBA00011738"/>
    </source>
</evidence>
<dbReference type="InterPro" id="IPR001100">
    <property type="entry name" value="Pyr_nuc-diS_OxRdtase"/>
</dbReference>
<feature type="binding site" evidence="11">
    <location>
        <position position="305"/>
    </location>
    <ligand>
        <name>NAD(+)</name>
        <dbReference type="ChEBI" id="CHEBI:57540"/>
    </ligand>
</feature>
<dbReference type="SUPFAM" id="SSF55424">
    <property type="entry name" value="FAD/NAD-linked reductases, dimerisation (C-terminal) domain"/>
    <property type="match status" value="1"/>
</dbReference>
<comment type="function">
    <text evidence="14">Catalyzes the reduction of glutathione disulfide (GSSG) to reduced glutathione (GSH).</text>
</comment>
<dbReference type="PIRSF" id="PIRSF000350">
    <property type="entry name" value="Mercury_reductase_MerA"/>
    <property type="match status" value="1"/>
</dbReference>
<keyword evidence="11" id="KW-0520">NAD</keyword>
<feature type="disulfide bond" description="Redox-active" evidence="12">
    <location>
        <begin position="43"/>
        <end position="48"/>
    </location>
</feature>
<comment type="similarity">
    <text evidence="1 13">Belongs to the class-I pyridine nucleotide-disulfide oxidoreductase family.</text>
</comment>
<keyword evidence="5 14" id="KW-0521">NADP</keyword>
<keyword evidence="6 13" id="KW-0560">Oxidoreductase</keyword>
<accession>A0A1I5AWR1</accession>
<evidence type="ECO:0000256" key="4">
    <source>
        <dbReference type="ARBA" id="ARBA00022827"/>
    </source>
</evidence>
<keyword evidence="11" id="KW-0547">Nucleotide-binding</keyword>
<dbReference type="InterPro" id="IPR036188">
    <property type="entry name" value="FAD/NAD-bd_sf"/>
</dbReference>
<comment type="catalytic activity">
    <reaction evidence="9 14">
        <text>2 glutathione + NADP(+) = glutathione disulfide + NADPH + H(+)</text>
        <dbReference type="Rhea" id="RHEA:11740"/>
        <dbReference type="ChEBI" id="CHEBI:15378"/>
        <dbReference type="ChEBI" id="CHEBI:57783"/>
        <dbReference type="ChEBI" id="CHEBI:57925"/>
        <dbReference type="ChEBI" id="CHEBI:58297"/>
        <dbReference type="ChEBI" id="CHEBI:58349"/>
        <dbReference type="EC" id="1.8.1.7"/>
    </reaction>
</comment>
<name>A0A1I5AWR1_9HYPH</name>
<feature type="binding site" evidence="11">
    <location>
        <position position="264"/>
    </location>
    <ligand>
        <name>NAD(+)</name>
        <dbReference type="ChEBI" id="CHEBI:57540"/>
    </ligand>
</feature>
<dbReference type="InterPro" id="IPR012999">
    <property type="entry name" value="Pyr_OxRdtase_I_AS"/>
</dbReference>
<dbReference type="NCBIfam" id="NF004776">
    <property type="entry name" value="PRK06116.1"/>
    <property type="match status" value="1"/>
</dbReference>
<sequence>MSEFDYDLFVIGAGSGGVRAARMAATYGAKVAVAEEYRVGGTCVIRGCVPKKLMVYASKFAHEFEDAAGFGWTVGETSFDWKTLIERKDAEITRLNGLYIKNLERHDVEVIQSRAEIQAPHRIWLAGEERHVTAKYILVATGGRPNMPMDLSGVENLITSNEVFNLDKMPERVVVVGAGYIALEFAGIFNGLGAETTVLYRGEEILRGFDDDVRATLHEEMENRGVQILTHDNLASVERHDEGLTVTTTSGRTLQADQVLCAIGRSPYTTGLGLETVGVDLASNGAVKVDEYNRTNIDHIFAVGDVTDRVNLTPVAIREGAALAETLFNDNPTTTDYDNIATAVFTQPEIGTVGLTEAEAVKVYGNLDVYVAKFRPMKNTLAGNDEKMLMKVIVAADSDKVVGCHILGPDAGEMSQLLGIAIKMGATKADFDATVAVHPTAAEELVTMKEPTRRLRK</sequence>
<dbReference type="Gene3D" id="3.30.390.30">
    <property type="match status" value="1"/>
</dbReference>
<keyword evidence="18" id="KW-1185">Reference proteome</keyword>
<evidence type="ECO:0000256" key="14">
    <source>
        <dbReference type="RuleBase" id="RU365040"/>
    </source>
</evidence>
<dbReference type="GO" id="GO:0006749">
    <property type="term" value="P:glutathione metabolic process"/>
    <property type="evidence" value="ECO:0007669"/>
    <property type="project" value="InterPro"/>
</dbReference>
<reference evidence="17 18" key="1">
    <citation type="submission" date="2016-10" db="EMBL/GenBank/DDBJ databases">
        <authorList>
            <person name="de Groot N.N."/>
        </authorList>
    </citation>
    <scope>NUCLEOTIDE SEQUENCE [LARGE SCALE GENOMIC DNA]</scope>
    <source>
        <strain evidence="17 18">CGMCC 1.9157</strain>
    </source>
</reference>
<keyword evidence="4 11" id="KW-0274">FAD</keyword>
<dbReference type="GO" id="GO:0005829">
    <property type="term" value="C:cytosol"/>
    <property type="evidence" value="ECO:0007669"/>
    <property type="project" value="TreeGrafter"/>
</dbReference>
<dbReference type="PANTHER" id="PTHR42737">
    <property type="entry name" value="GLUTATHIONE REDUCTASE"/>
    <property type="match status" value="1"/>
</dbReference>
<dbReference type="InterPro" id="IPR046952">
    <property type="entry name" value="GSHR/TRXR-like"/>
</dbReference>
<dbReference type="OrthoDB" id="9776382at2"/>
<evidence type="ECO:0000256" key="11">
    <source>
        <dbReference type="PIRSR" id="PIRSR000350-3"/>
    </source>
</evidence>
<dbReference type="RefSeq" id="WP_090068729.1">
    <property type="nucleotide sequence ID" value="NZ_FOVR01000001.1"/>
</dbReference>
<feature type="binding site" evidence="11">
    <location>
        <begin position="177"/>
        <end position="184"/>
    </location>
    <ligand>
        <name>NAD(+)</name>
        <dbReference type="ChEBI" id="CHEBI:57540"/>
    </ligand>
</feature>
<protein>
    <recommendedName>
        <fullName evidence="14">Glutathione reductase</fullName>
        <shortName evidence="14">GRase</shortName>
        <ecNumber evidence="14">1.8.1.7</ecNumber>
    </recommendedName>
</protein>
<comment type="cofactor">
    <cofactor evidence="11">
        <name>FAD</name>
        <dbReference type="ChEBI" id="CHEBI:57692"/>
    </cofactor>
    <text evidence="11">Binds 1 FAD per subunit.</text>
</comment>
<dbReference type="STRING" id="655353.SAMN04488056_101638"/>
<dbReference type="GO" id="GO:0050660">
    <property type="term" value="F:flavin adenine dinucleotide binding"/>
    <property type="evidence" value="ECO:0007669"/>
    <property type="project" value="InterPro"/>
</dbReference>
<organism evidence="17 18">
    <name type="scientific">Cohaesibacter marisflavi</name>
    <dbReference type="NCBI Taxonomy" id="655353"/>
    <lineage>
        <taxon>Bacteria</taxon>
        <taxon>Pseudomonadati</taxon>
        <taxon>Pseudomonadota</taxon>
        <taxon>Alphaproteobacteria</taxon>
        <taxon>Hyphomicrobiales</taxon>
        <taxon>Cohaesibacteraceae</taxon>
    </lineage>
</organism>
<dbReference type="GO" id="GO:0034599">
    <property type="term" value="P:cellular response to oxidative stress"/>
    <property type="evidence" value="ECO:0007669"/>
    <property type="project" value="TreeGrafter"/>
</dbReference>
<evidence type="ECO:0000256" key="9">
    <source>
        <dbReference type="ARBA" id="ARBA00049142"/>
    </source>
</evidence>
<keyword evidence="8 13" id="KW-0676">Redox-active center</keyword>